<dbReference type="EMBL" id="MCGT01000014">
    <property type="protein sequence ID" value="ORX54139.1"/>
    <property type="molecule type" value="Genomic_DNA"/>
</dbReference>
<organism evidence="11 12">
    <name type="scientific">Hesseltinella vesiculosa</name>
    <dbReference type="NCBI Taxonomy" id="101127"/>
    <lineage>
        <taxon>Eukaryota</taxon>
        <taxon>Fungi</taxon>
        <taxon>Fungi incertae sedis</taxon>
        <taxon>Mucoromycota</taxon>
        <taxon>Mucoromycotina</taxon>
        <taxon>Mucoromycetes</taxon>
        <taxon>Mucorales</taxon>
        <taxon>Cunninghamellaceae</taxon>
        <taxon>Hesseltinella</taxon>
    </lineage>
</organism>
<dbReference type="GO" id="GO:0051864">
    <property type="term" value="F:histone H3K36 demethylase activity"/>
    <property type="evidence" value="ECO:0007669"/>
    <property type="project" value="TreeGrafter"/>
</dbReference>
<protein>
    <recommendedName>
        <fullName evidence="2">[histone H3]-trimethyl-L-lysine(9) demethylase</fullName>
        <ecNumber evidence="2">1.14.11.66</ecNumber>
    </recommendedName>
</protein>
<dbReference type="SMART" id="SM00545">
    <property type="entry name" value="JmjN"/>
    <property type="match status" value="1"/>
</dbReference>
<feature type="domain" description="JmjC" evidence="9">
    <location>
        <begin position="220"/>
        <end position="382"/>
    </location>
</feature>
<evidence type="ECO:0000256" key="6">
    <source>
        <dbReference type="ARBA" id="ARBA00049349"/>
    </source>
</evidence>
<dbReference type="Gene3D" id="2.60.120.650">
    <property type="entry name" value="Cupin"/>
    <property type="match status" value="1"/>
</dbReference>
<comment type="catalytic activity">
    <reaction evidence="6">
        <text>N(6),N(6),N(6)-trimethyl-L-lysyl(9)-[histone H3] + 2 2-oxoglutarate + 2 O2 = N(6)-methyl-L-lysyl(9)-[histone H3] + 2 formaldehyde + 2 succinate + 2 CO2</text>
        <dbReference type="Rhea" id="RHEA:60200"/>
        <dbReference type="Rhea" id="RHEA-COMP:15538"/>
        <dbReference type="Rhea" id="RHEA-COMP:15542"/>
        <dbReference type="ChEBI" id="CHEBI:15379"/>
        <dbReference type="ChEBI" id="CHEBI:16526"/>
        <dbReference type="ChEBI" id="CHEBI:16810"/>
        <dbReference type="ChEBI" id="CHEBI:16842"/>
        <dbReference type="ChEBI" id="CHEBI:30031"/>
        <dbReference type="ChEBI" id="CHEBI:61929"/>
        <dbReference type="ChEBI" id="CHEBI:61961"/>
        <dbReference type="EC" id="1.14.11.66"/>
    </reaction>
</comment>
<accession>A0A1X2GJ47</accession>
<comment type="caution">
    <text evidence="11">The sequence shown here is derived from an EMBL/GenBank/DDBJ whole genome shotgun (WGS) entry which is preliminary data.</text>
</comment>
<evidence type="ECO:0000256" key="3">
    <source>
        <dbReference type="ARBA" id="ARBA00022723"/>
    </source>
</evidence>
<evidence type="ECO:0000313" key="12">
    <source>
        <dbReference type="Proteomes" id="UP000242146"/>
    </source>
</evidence>
<dbReference type="GO" id="GO:0005634">
    <property type="term" value="C:nucleus"/>
    <property type="evidence" value="ECO:0007669"/>
    <property type="project" value="TreeGrafter"/>
</dbReference>
<dbReference type="GO" id="GO:0008270">
    <property type="term" value="F:zinc ion binding"/>
    <property type="evidence" value="ECO:0007669"/>
    <property type="project" value="UniProtKB-KW"/>
</dbReference>
<feature type="domain" description="JmjN" evidence="8">
    <location>
        <begin position="1"/>
        <end position="35"/>
    </location>
</feature>
<dbReference type="PROSITE" id="PS51183">
    <property type="entry name" value="JMJN"/>
    <property type="match status" value="1"/>
</dbReference>
<evidence type="ECO:0000256" key="1">
    <source>
        <dbReference type="ARBA" id="ARBA00009711"/>
    </source>
</evidence>
<feature type="region of interest" description="Disordered" evidence="7">
    <location>
        <begin position="89"/>
        <end position="155"/>
    </location>
</feature>
<dbReference type="AlphaFoldDB" id="A0A1X2GJ47"/>
<reference evidence="11 12" key="1">
    <citation type="submission" date="2016-07" db="EMBL/GenBank/DDBJ databases">
        <title>Pervasive Adenine N6-methylation of Active Genes in Fungi.</title>
        <authorList>
            <consortium name="DOE Joint Genome Institute"/>
            <person name="Mondo S.J."/>
            <person name="Dannebaum R.O."/>
            <person name="Kuo R.C."/>
            <person name="Labutti K."/>
            <person name="Haridas S."/>
            <person name="Kuo A."/>
            <person name="Salamov A."/>
            <person name="Ahrendt S.R."/>
            <person name="Lipzen A."/>
            <person name="Sullivan W."/>
            <person name="Andreopoulos W.B."/>
            <person name="Clum A."/>
            <person name="Lindquist E."/>
            <person name="Daum C."/>
            <person name="Ramamoorthy G.K."/>
            <person name="Gryganskyi A."/>
            <person name="Culley D."/>
            <person name="Magnuson J.K."/>
            <person name="James T.Y."/>
            <person name="O'Malley M.A."/>
            <person name="Stajich J.E."/>
            <person name="Spatafora J.W."/>
            <person name="Visel A."/>
            <person name="Grigoriev I.V."/>
        </authorList>
    </citation>
    <scope>NUCLEOTIDE SEQUENCE [LARGE SCALE GENOMIC DNA]</scope>
    <source>
        <strain evidence="11 12">NRRL 3301</strain>
    </source>
</reference>
<dbReference type="Pfam" id="PF13771">
    <property type="entry name" value="zf-HC5HC2H"/>
    <property type="match status" value="1"/>
</dbReference>
<dbReference type="PROSITE" id="PS51184">
    <property type="entry name" value="JMJC"/>
    <property type="match status" value="1"/>
</dbReference>
<sequence>MDQFQDFYAFMEAIDVYGKEAGIAKVIPPDEWHQQLPSIETSLQNVRVHNPIVQHIFGSQGTYQQTNVEKRRPFTLNQWHALCQQDDYRTPDLSTTRTSRLLTKKRRRSTSIEPVSLHDPTVPHHQRYPKRLTTSQSSTTHLRSPPPSPDLAKRTKREIEADEIATALSESPVPLDFELHEHNESLYTDDHCKELERIYWRNLTFNPPMYGADMCGSLFDDSVKAWNVAKLPNLLNQIGVSLPGVNTPYLYFGMWKATFPWHVEDMDLYSINYLHFGAPKQWYAIPGSSSKKFERVMQNTFFQQSKACPEFLRHKTHLASPSYLANNGIPVHRCVQHQGEFMITFPFGYHSGYNLGLNCAESVNFALKSWVDIGRQAKACHCITDSVVIDMSVFDDKNPSQPVTTQANKKRPRQPRPSPSGCILCCNETIPTDMITSDHQPIHQLCAESIPETYLEQTPSGQSVVAGIQDIHPSRWKLTCLFCHKKKGACMQCCFGKCWRSFHATCAQAAGATLQRNVDRVEATLVIDGYCPPHDPKRREEKAQAQEQNHKRIMDSLPAGQAVMARYPGAGEYFGTIDQHVPEKRSCRIKFPDGTLRTVLWSNLTLA</sequence>
<dbReference type="Pfam" id="PF02375">
    <property type="entry name" value="JmjN"/>
    <property type="match status" value="1"/>
</dbReference>
<evidence type="ECO:0000256" key="7">
    <source>
        <dbReference type="SAM" id="MobiDB-lite"/>
    </source>
</evidence>
<keyword evidence="5" id="KW-0862">Zinc</keyword>
<keyword evidence="4" id="KW-0863">Zinc-finger</keyword>
<dbReference type="PANTHER" id="PTHR10694:SF7">
    <property type="entry name" value="[HISTONE H3]-TRIMETHYL-L-LYSINE(9) DEMETHYLASE"/>
    <property type="match status" value="1"/>
</dbReference>
<keyword evidence="12" id="KW-1185">Reference proteome</keyword>
<dbReference type="Gene3D" id="3.30.40.10">
    <property type="entry name" value="Zinc/RING finger domain, C3HC4 (zinc finger)"/>
    <property type="match status" value="1"/>
</dbReference>
<dbReference type="InterPro" id="IPR034732">
    <property type="entry name" value="EPHD"/>
</dbReference>
<dbReference type="CDD" id="cd15571">
    <property type="entry name" value="ePHD"/>
    <property type="match status" value="1"/>
</dbReference>
<evidence type="ECO:0000256" key="5">
    <source>
        <dbReference type="ARBA" id="ARBA00022833"/>
    </source>
</evidence>
<dbReference type="GO" id="GO:0140684">
    <property type="term" value="F:histone H3K9me2/H3K9me3 demethylase activity"/>
    <property type="evidence" value="ECO:0007669"/>
    <property type="project" value="UniProtKB-EC"/>
</dbReference>
<dbReference type="SUPFAM" id="SSF51197">
    <property type="entry name" value="Clavaminate synthase-like"/>
    <property type="match status" value="1"/>
</dbReference>
<keyword evidence="3" id="KW-0479">Metal-binding</keyword>
<dbReference type="Pfam" id="PF02373">
    <property type="entry name" value="JmjC"/>
    <property type="match status" value="1"/>
</dbReference>
<dbReference type="Proteomes" id="UP000242146">
    <property type="component" value="Unassembled WGS sequence"/>
</dbReference>
<dbReference type="OrthoDB" id="9547406at2759"/>
<name>A0A1X2GJ47_9FUNG</name>
<evidence type="ECO:0000256" key="4">
    <source>
        <dbReference type="ARBA" id="ARBA00022771"/>
    </source>
</evidence>
<dbReference type="InterPro" id="IPR013083">
    <property type="entry name" value="Znf_RING/FYVE/PHD"/>
</dbReference>
<dbReference type="PROSITE" id="PS51805">
    <property type="entry name" value="EPHD"/>
    <property type="match status" value="1"/>
</dbReference>
<dbReference type="Gene3D" id="2.30.30.140">
    <property type="match status" value="1"/>
</dbReference>
<feature type="domain" description="PHD-type" evidence="10">
    <location>
        <begin position="419"/>
        <end position="535"/>
    </location>
</feature>
<dbReference type="EC" id="1.14.11.66" evidence="2"/>
<comment type="similarity">
    <text evidence="1">Belongs to the JHDM3 histone demethylase family.</text>
</comment>
<dbReference type="GO" id="GO:0010468">
    <property type="term" value="P:regulation of gene expression"/>
    <property type="evidence" value="ECO:0007669"/>
    <property type="project" value="TreeGrafter"/>
</dbReference>
<feature type="compositionally biased region" description="Polar residues" evidence="7">
    <location>
        <begin position="132"/>
        <end position="142"/>
    </location>
</feature>
<dbReference type="STRING" id="101127.A0A1X2GJ47"/>
<dbReference type="SMART" id="SM00558">
    <property type="entry name" value="JmjC"/>
    <property type="match status" value="1"/>
</dbReference>
<evidence type="ECO:0000256" key="2">
    <source>
        <dbReference type="ARBA" id="ARBA00012900"/>
    </source>
</evidence>
<evidence type="ECO:0000259" key="10">
    <source>
        <dbReference type="PROSITE" id="PS51805"/>
    </source>
</evidence>
<evidence type="ECO:0000313" key="11">
    <source>
        <dbReference type="EMBL" id="ORX54139.1"/>
    </source>
</evidence>
<feature type="region of interest" description="Disordered" evidence="7">
    <location>
        <begin position="398"/>
        <end position="418"/>
    </location>
</feature>
<dbReference type="InterPro" id="IPR003349">
    <property type="entry name" value="JmjN"/>
</dbReference>
<dbReference type="InterPro" id="IPR003347">
    <property type="entry name" value="JmjC_dom"/>
</dbReference>
<dbReference type="PANTHER" id="PTHR10694">
    <property type="entry name" value="LYSINE-SPECIFIC DEMETHYLASE"/>
    <property type="match status" value="1"/>
</dbReference>
<gene>
    <name evidence="11" type="ORF">DM01DRAFT_1345966</name>
</gene>
<dbReference type="GO" id="GO:0000785">
    <property type="term" value="C:chromatin"/>
    <property type="evidence" value="ECO:0007669"/>
    <property type="project" value="TreeGrafter"/>
</dbReference>
<evidence type="ECO:0000259" key="8">
    <source>
        <dbReference type="PROSITE" id="PS51183"/>
    </source>
</evidence>
<evidence type="ECO:0000259" key="9">
    <source>
        <dbReference type="PROSITE" id="PS51184"/>
    </source>
</evidence>
<proteinExistence type="inferred from homology"/>